<evidence type="ECO:0000313" key="22">
    <source>
        <dbReference type="Proteomes" id="UP000825729"/>
    </source>
</evidence>
<evidence type="ECO:0000256" key="10">
    <source>
        <dbReference type="ARBA" id="ARBA00022884"/>
    </source>
</evidence>
<dbReference type="CDD" id="cd00303">
    <property type="entry name" value="retropepsin_like"/>
    <property type="match status" value="1"/>
</dbReference>
<dbReference type="EMBL" id="JAINDJ010000002">
    <property type="protein sequence ID" value="KAG9458686.1"/>
    <property type="molecule type" value="Genomic_DNA"/>
</dbReference>
<dbReference type="InterPro" id="IPR036397">
    <property type="entry name" value="RNaseH_sf"/>
</dbReference>
<dbReference type="PANTHER" id="PTHR37984">
    <property type="entry name" value="PROTEIN CBG26694"/>
    <property type="match status" value="1"/>
</dbReference>
<dbReference type="SUPFAM" id="SSF53098">
    <property type="entry name" value="Ribonuclease H-like"/>
    <property type="match status" value="1"/>
</dbReference>
<evidence type="ECO:0000256" key="15">
    <source>
        <dbReference type="ARBA" id="ARBA00023172"/>
    </source>
</evidence>
<dbReference type="InterPro" id="IPR012337">
    <property type="entry name" value="RNaseH-like_sf"/>
</dbReference>
<evidence type="ECO:0000256" key="14">
    <source>
        <dbReference type="ARBA" id="ARBA00023125"/>
    </source>
</evidence>
<dbReference type="FunFam" id="3.30.70.270:FF:000020">
    <property type="entry name" value="Transposon Tf2-6 polyprotein-like Protein"/>
    <property type="match status" value="1"/>
</dbReference>
<dbReference type="InterPro" id="IPR023780">
    <property type="entry name" value="Chromo_domain"/>
</dbReference>
<dbReference type="Gene3D" id="3.30.70.270">
    <property type="match status" value="3"/>
</dbReference>
<evidence type="ECO:0000259" key="18">
    <source>
        <dbReference type="Pfam" id="PF17919"/>
    </source>
</evidence>
<keyword evidence="15" id="KW-0233">DNA recombination</keyword>
<dbReference type="InterPro" id="IPR043502">
    <property type="entry name" value="DNA/RNA_pol_sf"/>
</dbReference>
<feature type="domain" description="Reverse transcriptase/retrotransposon-derived protein RNase H-like" evidence="18">
    <location>
        <begin position="398"/>
        <end position="492"/>
    </location>
</feature>
<keyword evidence="6" id="KW-0064">Aspartyl protease</keyword>
<protein>
    <submittedName>
        <fullName evidence="21">Uncharacterized protein</fullName>
    </submittedName>
</protein>
<keyword evidence="12" id="KW-0695">RNA-directed DNA polymerase</keyword>
<gene>
    <name evidence="21" type="ORF">H6P81_003194</name>
</gene>
<keyword evidence="10" id="KW-0694">RNA-binding</keyword>
<evidence type="ECO:0000256" key="7">
    <source>
        <dbReference type="ARBA" id="ARBA00022759"/>
    </source>
</evidence>
<evidence type="ECO:0000256" key="9">
    <source>
        <dbReference type="ARBA" id="ARBA00022842"/>
    </source>
</evidence>
<feature type="domain" description="Tf2-1-like SH3-like" evidence="20">
    <location>
        <begin position="840"/>
        <end position="903"/>
    </location>
</feature>
<sequence>MKLFGSIDGTPIRLLVDSGASHNFISHTLVRKLGLSIDDTTEFGVHLGDGHRVLSRGLCKELKVQIGDIQIAVDCYPFDLGGVDLILGVAWLEKLGKMRVEWRKMYMKFTHNGREVTIQGDPTLTRTQVSLKSLLKISDVEYGKVVWMQHIEDTSLVVHLSPQQQAQLDTLLAQFGRVFDDHHSLPPVRPTDHAIVIKPGVIQPSCSPFSSPVILVRKKDGSWRFCIDYRALNAVTIPDKYPTPVIDELLDELNGAQFFSKVDLRSVMPFGLMNAPSTFQATMNDAFRPFLRRRTWEDHLQQLTTVLYTLAHHRFVANQGKCYFGQQSVEYLGYVISEEGVAIDPKKVSSVLQWPTPSTPKAVRGFLGLTGYYRKFIRDYGKIARPLTDLLKKDNFVWGPEAAQVFDILKKVMTTAPVLALPDFAKEFTIECDASGRGLGVVLMQESRPIAFFSKALGERALTKSTYEKELMALVLAIQHWRPYLLGRRFKVLTDQKSLRFLLHQRITTPDQQNWLAKLLGYDFDIVYKPGTQNRAADALSRIHEDITLCAISCPQWIDVEQLQQDVYDDPALAALIQQLSVAPDSRQCYRLVHGQLLYKNRLVIPARSRWVPLLLSEFHATPIGGHSGAYRTYRRLAANVYWRGKNRDIYRFVAECDICQRQKYQATSPAGLLQPLPVPERVWEDISMDFITGLPRSRGHDTIHVVVDRLTKYAHFLLIKHPYSARTVAELFCKGSRPSPWHPTTTKFMGYLWLHWAKYWYNTTFHVSANSTPFQLVYGRPPPALLHFVPGETIVEAVAQELVDRDEILRQLKHNLHRAQNRMTKFANAHRKDLSFQEGEWVYLKLRPHRQQSVSRRVNQKLAARFYGPFKVLQRVGAVAYKLELPPGSRVHPIFHASLLKRAIGARQPQIALPDSLADEAVLFEPAAVLAIRTVMNDQQQVNQVLVQWKGKPVDEATWEDTEQMQHQFPTFSLGDKANLEKGGIVRDTSVGGPQKTNQPILRVYSRRHKKGIERGSGVEGDG</sequence>
<dbReference type="Pfam" id="PF08284">
    <property type="entry name" value="RVP_2"/>
    <property type="match status" value="1"/>
</dbReference>
<dbReference type="AlphaFoldDB" id="A0AAV7FFS5"/>
<keyword evidence="3" id="KW-0548">Nucleotidyltransferase</keyword>
<keyword evidence="1" id="KW-0645">Protease</keyword>
<keyword evidence="16" id="KW-0511">Multifunctional enzyme</keyword>
<dbReference type="InterPro" id="IPR021109">
    <property type="entry name" value="Peptidase_aspartic_dom_sf"/>
</dbReference>
<dbReference type="Gene3D" id="1.10.340.70">
    <property type="match status" value="1"/>
</dbReference>
<evidence type="ECO:0000256" key="12">
    <source>
        <dbReference type="ARBA" id="ARBA00022918"/>
    </source>
</evidence>
<proteinExistence type="predicted"/>
<evidence type="ECO:0000256" key="6">
    <source>
        <dbReference type="ARBA" id="ARBA00022750"/>
    </source>
</evidence>
<dbReference type="GO" id="GO:0004190">
    <property type="term" value="F:aspartic-type endopeptidase activity"/>
    <property type="evidence" value="ECO:0007669"/>
    <property type="project" value="UniProtKB-KW"/>
</dbReference>
<evidence type="ECO:0000259" key="20">
    <source>
        <dbReference type="Pfam" id="PF24626"/>
    </source>
</evidence>
<dbReference type="InterPro" id="IPR056924">
    <property type="entry name" value="SH3_Tf2-1"/>
</dbReference>
<keyword evidence="13" id="KW-0239">DNA-directed DNA polymerase</keyword>
<evidence type="ECO:0000259" key="19">
    <source>
        <dbReference type="Pfam" id="PF17921"/>
    </source>
</evidence>
<dbReference type="GO" id="GO:0046872">
    <property type="term" value="F:metal ion binding"/>
    <property type="evidence" value="ECO:0007669"/>
    <property type="project" value="UniProtKB-KW"/>
</dbReference>
<dbReference type="GO" id="GO:0003887">
    <property type="term" value="F:DNA-directed DNA polymerase activity"/>
    <property type="evidence" value="ECO:0007669"/>
    <property type="project" value="UniProtKB-KW"/>
</dbReference>
<keyword evidence="22" id="KW-1185">Reference proteome</keyword>
<dbReference type="Proteomes" id="UP000825729">
    <property type="component" value="Unassembled WGS sequence"/>
</dbReference>
<feature type="domain" description="Chromo" evidence="17">
    <location>
        <begin position="925"/>
        <end position="971"/>
    </location>
</feature>
<evidence type="ECO:0000256" key="16">
    <source>
        <dbReference type="ARBA" id="ARBA00023268"/>
    </source>
</evidence>
<dbReference type="GO" id="GO:0003677">
    <property type="term" value="F:DNA binding"/>
    <property type="evidence" value="ECO:0007669"/>
    <property type="project" value="UniProtKB-KW"/>
</dbReference>
<dbReference type="Pfam" id="PF17919">
    <property type="entry name" value="RT_RNaseH_2"/>
    <property type="match status" value="1"/>
</dbReference>
<dbReference type="Gene3D" id="2.40.70.10">
    <property type="entry name" value="Acid Proteases"/>
    <property type="match status" value="1"/>
</dbReference>
<dbReference type="PANTHER" id="PTHR37984:SF5">
    <property type="entry name" value="PROTEIN NYNRIN-LIKE"/>
    <property type="match status" value="1"/>
</dbReference>
<keyword evidence="9" id="KW-0460">Magnesium</keyword>
<accession>A0AAV7FFS5</accession>
<keyword evidence="8" id="KW-0378">Hydrolase</keyword>
<dbReference type="Gene3D" id="3.10.10.10">
    <property type="entry name" value="HIV Type 1 Reverse Transcriptase, subunit A, domain 1"/>
    <property type="match status" value="1"/>
</dbReference>
<dbReference type="GO" id="GO:0006508">
    <property type="term" value="P:proteolysis"/>
    <property type="evidence" value="ECO:0007669"/>
    <property type="project" value="UniProtKB-KW"/>
</dbReference>
<dbReference type="InterPro" id="IPR001969">
    <property type="entry name" value="Aspartic_peptidase_AS"/>
</dbReference>
<dbReference type="Pfam" id="PF24626">
    <property type="entry name" value="SH3_Tf2-1"/>
    <property type="match status" value="1"/>
</dbReference>
<keyword evidence="5" id="KW-0479">Metal-binding</keyword>
<dbReference type="InterPro" id="IPR041588">
    <property type="entry name" value="Integrase_H2C2"/>
</dbReference>
<dbReference type="InterPro" id="IPR041577">
    <property type="entry name" value="RT_RNaseH_2"/>
</dbReference>
<keyword evidence="2" id="KW-0808">Transferase</keyword>
<dbReference type="Pfam" id="PF17921">
    <property type="entry name" value="Integrase_H2C2"/>
    <property type="match status" value="1"/>
</dbReference>
<feature type="domain" description="Integrase zinc-binding" evidence="19">
    <location>
        <begin position="613"/>
        <end position="665"/>
    </location>
</feature>
<reference evidence="21 22" key="1">
    <citation type="submission" date="2021-07" db="EMBL/GenBank/DDBJ databases">
        <title>The Aristolochia fimbriata genome: insights into angiosperm evolution, floral development and chemical biosynthesis.</title>
        <authorList>
            <person name="Jiao Y."/>
        </authorList>
    </citation>
    <scope>NUCLEOTIDE SEQUENCE [LARGE SCALE GENOMIC DNA]</scope>
    <source>
        <strain evidence="21">IBCAS-2021</strain>
        <tissue evidence="21">Leaf</tissue>
    </source>
</reference>
<evidence type="ECO:0000256" key="8">
    <source>
        <dbReference type="ARBA" id="ARBA00022801"/>
    </source>
</evidence>
<evidence type="ECO:0000259" key="17">
    <source>
        <dbReference type="Pfam" id="PF00385"/>
    </source>
</evidence>
<dbReference type="InterPro" id="IPR016197">
    <property type="entry name" value="Chromo-like_dom_sf"/>
</dbReference>
<evidence type="ECO:0000256" key="2">
    <source>
        <dbReference type="ARBA" id="ARBA00022679"/>
    </source>
</evidence>
<dbReference type="InterPro" id="IPR050951">
    <property type="entry name" value="Retrovirus_Pol_polyprotein"/>
</dbReference>
<dbReference type="Gene3D" id="3.30.420.10">
    <property type="entry name" value="Ribonuclease H-like superfamily/Ribonuclease H"/>
    <property type="match status" value="2"/>
</dbReference>
<dbReference type="SUPFAM" id="SSF56672">
    <property type="entry name" value="DNA/RNA polymerases"/>
    <property type="match status" value="1"/>
</dbReference>
<evidence type="ECO:0000256" key="11">
    <source>
        <dbReference type="ARBA" id="ARBA00022908"/>
    </source>
</evidence>
<dbReference type="GO" id="GO:0004519">
    <property type="term" value="F:endonuclease activity"/>
    <property type="evidence" value="ECO:0007669"/>
    <property type="project" value="UniProtKB-KW"/>
</dbReference>
<dbReference type="GO" id="GO:0003723">
    <property type="term" value="F:RNA binding"/>
    <property type="evidence" value="ECO:0007669"/>
    <property type="project" value="UniProtKB-KW"/>
</dbReference>
<evidence type="ECO:0000313" key="21">
    <source>
        <dbReference type="EMBL" id="KAG9458686.1"/>
    </source>
</evidence>
<dbReference type="Gene3D" id="2.40.50.40">
    <property type="match status" value="1"/>
</dbReference>
<evidence type="ECO:0000256" key="1">
    <source>
        <dbReference type="ARBA" id="ARBA00022670"/>
    </source>
</evidence>
<dbReference type="SUPFAM" id="SSF50630">
    <property type="entry name" value="Acid proteases"/>
    <property type="match status" value="1"/>
</dbReference>
<dbReference type="SUPFAM" id="SSF54160">
    <property type="entry name" value="Chromo domain-like"/>
    <property type="match status" value="1"/>
</dbReference>
<dbReference type="CDD" id="cd09274">
    <property type="entry name" value="RNase_HI_RT_Ty3"/>
    <property type="match status" value="1"/>
</dbReference>
<keyword evidence="7" id="KW-0255">Endonuclease</keyword>
<name>A0AAV7FFS5_ARIFI</name>
<dbReference type="PROSITE" id="PS00141">
    <property type="entry name" value="ASP_PROTEASE"/>
    <property type="match status" value="1"/>
</dbReference>
<evidence type="ECO:0000256" key="3">
    <source>
        <dbReference type="ARBA" id="ARBA00022695"/>
    </source>
</evidence>
<comment type="caution">
    <text evidence="21">The sequence shown here is derived from an EMBL/GenBank/DDBJ whole genome shotgun (WGS) entry which is preliminary data.</text>
</comment>
<organism evidence="21 22">
    <name type="scientific">Aristolochia fimbriata</name>
    <name type="common">White veined hardy Dutchman's pipe vine</name>
    <dbReference type="NCBI Taxonomy" id="158543"/>
    <lineage>
        <taxon>Eukaryota</taxon>
        <taxon>Viridiplantae</taxon>
        <taxon>Streptophyta</taxon>
        <taxon>Embryophyta</taxon>
        <taxon>Tracheophyta</taxon>
        <taxon>Spermatophyta</taxon>
        <taxon>Magnoliopsida</taxon>
        <taxon>Magnoliidae</taxon>
        <taxon>Piperales</taxon>
        <taxon>Aristolochiaceae</taxon>
        <taxon>Aristolochia</taxon>
    </lineage>
</organism>
<evidence type="ECO:0000256" key="13">
    <source>
        <dbReference type="ARBA" id="ARBA00022932"/>
    </source>
</evidence>
<dbReference type="GO" id="GO:0006310">
    <property type="term" value="P:DNA recombination"/>
    <property type="evidence" value="ECO:0007669"/>
    <property type="project" value="UniProtKB-KW"/>
</dbReference>
<keyword evidence="11" id="KW-0229">DNA integration</keyword>
<dbReference type="GO" id="GO:0003964">
    <property type="term" value="F:RNA-directed DNA polymerase activity"/>
    <property type="evidence" value="ECO:0007669"/>
    <property type="project" value="UniProtKB-KW"/>
</dbReference>
<keyword evidence="4" id="KW-0540">Nuclease</keyword>
<evidence type="ECO:0000256" key="4">
    <source>
        <dbReference type="ARBA" id="ARBA00022722"/>
    </source>
</evidence>
<dbReference type="CDD" id="cd01647">
    <property type="entry name" value="RT_LTR"/>
    <property type="match status" value="1"/>
</dbReference>
<dbReference type="Pfam" id="PF00385">
    <property type="entry name" value="Chromo"/>
    <property type="match status" value="1"/>
</dbReference>
<dbReference type="InterPro" id="IPR043128">
    <property type="entry name" value="Rev_trsase/Diguanyl_cyclase"/>
</dbReference>
<evidence type="ECO:0000256" key="5">
    <source>
        <dbReference type="ARBA" id="ARBA00022723"/>
    </source>
</evidence>
<dbReference type="GO" id="GO:0015074">
    <property type="term" value="P:DNA integration"/>
    <property type="evidence" value="ECO:0007669"/>
    <property type="project" value="UniProtKB-KW"/>
</dbReference>
<keyword evidence="14" id="KW-0238">DNA-binding</keyword>